<evidence type="ECO:0000313" key="1">
    <source>
        <dbReference type="EMBL" id="MFC5522006.1"/>
    </source>
</evidence>
<sequence>MNDDVTSHFCLLPARMGRRAAAALFAIQMVITGAGPALAQTTLPFIAPTIAPVPIAPPQFDITGFIQEATLDTTNTICAPTHPRLAGGTVTLNGQKITIPCNTILQMPAFTLTWADLFKPGSHLTAEDITPTGQTGLALTDLIGTASGATVPLTQPGLLTMPLPGTPPTPATRYNGSLPSYEIRVVGNVISGQYIAGLVFISQQSVNAGQGVISCIDYATGEMQVGGVPVDPTAKDATGAVITTCPSPTPPRVTRVRLNDTIGRYGKSHAAIGGCAGNPNCVEEAGFDPRFTPDTDNPTVHALSGYPMCVPRVNPFVAGAVDPECPQSNRPLAPNCKSYAPATGIPAFPQQSTGYCMTYLMDPPNTPAPAGVVGACPGSDPGCPTDPTKQVPFEIGDNVVFLGTLKADANGTYLSAHTMTASLGVYTQPNTPPVYTEVEVVLAGTDGRPVAGLNQEVTGRVHFVGFTTDITTLVDLYALDQHPVTGAITERLLGTQNATSTALLGRFRTPVNNNGAFLPPTRNYRAISRTMCGNQNTPCHLDGGAPQTPVANGLIAGQYLLPNFNFIFGENLTFGPPLIPNNFQDLAFLFCGSGPLDGPGTASPVVGQLDPAPWAPPMDDPIFHSTLCPTAKAVSAARVFPAVVGTPDTLTINTAIWDNRAGKGKVNFVVTSSASPAPKGMFMVATLSNANLPPTVPGSSALPISSEMVQVGNSPATPAVCPTAAKCWQLLAPGFIIDPAGQNGNGIPTLVPPTTISVRSSLGGTATTNTITSRPCVPVARPTLRQQCL</sequence>
<dbReference type="EMBL" id="JBHSMX010000021">
    <property type="protein sequence ID" value="MFC5522006.1"/>
    <property type="molecule type" value="Genomic_DNA"/>
</dbReference>
<evidence type="ECO:0000313" key="2">
    <source>
        <dbReference type="Proteomes" id="UP001596084"/>
    </source>
</evidence>
<dbReference type="RefSeq" id="WP_068835548.1">
    <property type="nucleotide sequence ID" value="NZ_JBHSMX010000021.1"/>
</dbReference>
<reference evidence="2" key="1">
    <citation type="journal article" date="2019" name="Int. J. Syst. Evol. Microbiol.">
        <title>The Global Catalogue of Microorganisms (GCM) 10K type strain sequencing project: providing services to taxonomists for standard genome sequencing and annotation.</title>
        <authorList>
            <consortium name="The Broad Institute Genomics Platform"/>
            <consortium name="The Broad Institute Genome Sequencing Center for Infectious Disease"/>
            <person name="Wu L."/>
            <person name="Ma J."/>
        </authorList>
    </citation>
    <scope>NUCLEOTIDE SEQUENCE [LARGE SCALE GENOMIC DNA]</scope>
    <source>
        <strain evidence="2">CGMCC 4.7277</strain>
    </source>
</reference>
<evidence type="ECO:0008006" key="3">
    <source>
        <dbReference type="Google" id="ProtNLM"/>
    </source>
</evidence>
<comment type="caution">
    <text evidence="1">The sequence shown here is derived from an EMBL/GenBank/DDBJ whole genome shotgun (WGS) entry which is preliminary data.</text>
</comment>
<gene>
    <name evidence="1" type="ORF">ACFPP7_13950</name>
</gene>
<name>A0ABW0QAV0_9BURK</name>
<accession>A0ABW0QAV0</accession>
<organism evidence="1 2">
    <name type="scientific">Polaromonas jejuensis</name>
    <dbReference type="NCBI Taxonomy" id="457502"/>
    <lineage>
        <taxon>Bacteria</taxon>
        <taxon>Pseudomonadati</taxon>
        <taxon>Pseudomonadota</taxon>
        <taxon>Betaproteobacteria</taxon>
        <taxon>Burkholderiales</taxon>
        <taxon>Comamonadaceae</taxon>
        <taxon>Polaromonas</taxon>
    </lineage>
</organism>
<keyword evidence="2" id="KW-1185">Reference proteome</keyword>
<proteinExistence type="predicted"/>
<protein>
    <recommendedName>
        <fullName evidence="3">DUF5666 domain-containing protein</fullName>
    </recommendedName>
</protein>
<dbReference type="Proteomes" id="UP001596084">
    <property type="component" value="Unassembled WGS sequence"/>
</dbReference>